<dbReference type="Pfam" id="PF14017">
    <property type="entry name" value="DUF4233"/>
    <property type="match status" value="1"/>
</dbReference>
<feature type="transmembrane region" description="Helical" evidence="1">
    <location>
        <begin position="61"/>
        <end position="79"/>
    </location>
</feature>
<gene>
    <name evidence="2" type="ORF">CAQU_09430</name>
</gene>
<keyword evidence="1" id="KW-0812">Transmembrane</keyword>
<name>A0A1L7CHK6_9CORY</name>
<sequence>MSTAGQDIEYGPLGPGHAPAKDPLKGLNGVMAGTLVMEAISLLLVLTVIGRLDNGAYWTTANWLFVTFIGVAMFVWAFFQRLPINLIVNIALQVIALVGAFFVHYSMIIMVLFFIGVWAFILYLRANLIERMKRGLLTTQHT</sequence>
<evidence type="ECO:0000313" key="3">
    <source>
        <dbReference type="Proteomes" id="UP000185478"/>
    </source>
</evidence>
<dbReference type="STRING" id="1431546.CAQU_09430"/>
<evidence type="ECO:0000313" key="2">
    <source>
        <dbReference type="EMBL" id="APT85253.1"/>
    </source>
</evidence>
<protein>
    <submittedName>
        <fullName evidence="2">Membrane protein</fullName>
    </submittedName>
</protein>
<accession>A0A1L7CHK6</accession>
<dbReference type="InterPro" id="IPR025327">
    <property type="entry name" value="DUF4233"/>
</dbReference>
<organism evidence="2 3">
    <name type="scientific">Corynebacterium aquilae DSM 44791</name>
    <dbReference type="NCBI Taxonomy" id="1431546"/>
    <lineage>
        <taxon>Bacteria</taxon>
        <taxon>Bacillati</taxon>
        <taxon>Actinomycetota</taxon>
        <taxon>Actinomycetes</taxon>
        <taxon>Mycobacteriales</taxon>
        <taxon>Corynebacteriaceae</taxon>
        <taxon>Corynebacterium</taxon>
    </lineage>
</organism>
<dbReference type="KEGG" id="caqu:CAQU_09430"/>
<feature type="transmembrane region" description="Helical" evidence="1">
    <location>
        <begin position="29"/>
        <end position="49"/>
    </location>
</feature>
<feature type="transmembrane region" description="Helical" evidence="1">
    <location>
        <begin position="91"/>
        <end position="124"/>
    </location>
</feature>
<dbReference type="EMBL" id="CP009245">
    <property type="protein sequence ID" value="APT85253.1"/>
    <property type="molecule type" value="Genomic_DNA"/>
</dbReference>
<proteinExistence type="predicted"/>
<evidence type="ECO:0000256" key="1">
    <source>
        <dbReference type="SAM" id="Phobius"/>
    </source>
</evidence>
<keyword evidence="3" id="KW-1185">Reference proteome</keyword>
<dbReference type="OrthoDB" id="4773077at2"/>
<reference evidence="2 3" key="1">
    <citation type="submission" date="2014-08" db="EMBL/GenBank/DDBJ databases">
        <title>Complete genome sequence of Corynebacterium aquilae S-613T(T) (=DSM 44791(T)), isolated from the choana of a healthy golden eagle.</title>
        <authorList>
            <person name="Ruckert C."/>
            <person name="Albersmeier A."/>
            <person name="Winkler A."/>
            <person name="Kalinowski J."/>
        </authorList>
    </citation>
    <scope>NUCLEOTIDE SEQUENCE [LARGE SCALE GENOMIC DNA]</scope>
    <source>
        <strain evidence="2 3">S-613</strain>
    </source>
</reference>
<dbReference type="Proteomes" id="UP000185478">
    <property type="component" value="Chromosome"/>
</dbReference>
<dbReference type="RefSeq" id="WP_075727106.1">
    <property type="nucleotide sequence ID" value="NZ_CP009245.1"/>
</dbReference>
<keyword evidence="1" id="KW-0472">Membrane</keyword>
<keyword evidence="1" id="KW-1133">Transmembrane helix</keyword>
<dbReference type="AlphaFoldDB" id="A0A1L7CHK6"/>